<organism evidence="11 12">
    <name type="scientific">Paenalcaligenes hermetiae</name>
    <dbReference type="NCBI Taxonomy" id="1157987"/>
    <lineage>
        <taxon>Bacteria</taxon>
        <taxon>Pseudomonadati</taxon>
        <taxon>Pseudomonadota</taxon>
        <taxon>Betaproteobacteria</taxon>
        <taxon>Burkholderiales</taxon>
        <taxon>Alcaligenaceae</taxon>
        <taxon>Paenalcaligenes</taxon>
    </lineage>
</organism>
<reference evidence="12" key="1">
    <citation type="journal article" date="2019" name="Int. J. Syst. Evol. Microbiol.">
        <title>The Global Catalogue of Microorganisms (GCM) 10K type strain sequencing project: providing services to taxonomists for standard genome sequencing and annotation.</title>
        <authorList>
            <consortium name="The Broad Institute Genomics Platform"/>
            <consortium name="The Broad Institute Genome Sequencing Center for Infectious Disease"/>
            <person name="Wu L."/>
            <person name="Ma J."/>
        </authorList>
    </citation>
    <scope>NUCLEOTIDE SEQUENCE [LARGE SCALE GENOMIC DNA]</scope>
    <source>
        <strain evidence="12">JCM 18423</strain>
    </source>
</reference>
<dbReference type="Proteomes" id="UP001500227">
    <property type="component" value="Unassembled WGS sequence"/>
</dbReference>
<dbReference type="EMBL" id="BAABKD010000002">
    <property type="protein sequence ID" value="GAA5085721.1"/>
    <property type="molecule type" value="Genomic_DNA"/>
</dbReference>
<dbReference type="InterPro" id="IPR018704">
    <property type="entry name" value="SecYEG/CpoB_TPR"/>
</dbReference>
<evidence type="ECO:0000256" key="7">
    <source>
        <dbReference type="ARBA" id="ARBA00024197"/>
    </source>
</evidence>
<dbReference type="SUPFAM" id="SSF48452">
    <property type="entry name" value="TPR-like"/>
    <property type="match status" value="1"/>
</dbReference>
<keyword evidence="12" id="KW-1185">Reference proteome</keyword>
<feature type="transmembrane region" description="Helical" evidence="9">
    <location>
        <begin position="25"/>
        <end position="42"/>
    </location>
</feature>
<dbReference type="PIRSF" id="PIRSF006170">
    <property type="entry name" value="YfgM"/>
    <property type="match status" value="1"/>
</dbReference>
<comment type="caution">
    <text evidence="11">The sequence shown here is derived from an EMBL/GenBank/DDBJ whole genome shotgun (WGS) entry which is preliminary data.</text>
</comment>
<keyword evidence="3 9" id="KW-0812">Transmembrane</keyword>
<keyword evidence="5 9" id="KW-0472">Membrane</keyword>
<proteinExistence type="inferred from homology"/>
<accession>A0ABP9LUQ6</accession>
<keyword evidence="6" id="KW-0143">Chaperone</keyword>
<name>A0ABP9LUQ6_9BURK</name>
<evidence type="ECO:0000256" key="4">
    <source>
        <dbReference type="ARBA" id="ARBA00022989"/>
    </source>
</evidence>
<comment type="similarity">
    <text evidence="7">Belongs to the YfgM family.</text>
</comment>
<evidence type="ECO:0000256" key="2">
    <source>
        <dbReference type="ARBA" id="ARBA00022475"/>
    </source>
</evidence>
<keyword evidence="4 9" id="KW-1133">Transmembrane helix</keyword>
<evidence type="ECO:0000256" key="9">
    <source>
        <dbReference type="SAM" id="Phobius"/>
    </source>
</evidence>
<evidence type="ECO:0000259" key="10">
    <source>
        <dbReference type="Pfam" id="PF09976"/>
    </source>
</evidence>
<keyword evidence="2" id="KW-1003">Cell membrane</keyword>
<evidence type="ECO:0000256" key="1">
    <source>
        <dbReference type="ARBA" id="ARBA00004401"/>
    </source>
</evidence>
<dbReference type="PANTHER" id="PTHR38035:SF1">
    <property type="entry name" value="ANCILLARY SECYEG TRANSLOCON SUBUNIT"/>
    <property type="match status" value="1"/>
</dbReference>
<sequence>MAYDIEEQEKLDAIKDWWDRNGTKVIILAFLFAAAVIGWRGYQWYEQHQATKALGYYEALELAAGQDGEEAKTRVLAASEVLRKDYAKSGYTSRAILIAAQALQKQGDVQAAQAQLQWLIDHGHETAMVDMARLRLAGLYLEQKDYEQALAQLQNPSEAYKGVYADRRGDVYYALGQLEQARAEWQQAKMALSSMAYVQIVELKLDALGKE</sequence>
<dbReference type="Pfam" id="PF09976">
    <property type="entry name" value="TPR_21"/>
    <property type="match status" value="1"/>
</dbReference>
<dbReference type="Gene3D" id="1.25.40.10">
    <property type="entry name" value="Tetratricopeptide repeat domain"/>
    <property type="match status" value="1"/>
</dbReference>
<dbReference type="InterPro" id="IPR026039">
    <property type="entry name" value="YfgM"/>
</dbReference>
<evidence type="ECO:0000313" key="12">
    <source>
        <dbReference type="Proteomes" id="UP001500227"/>
    </source>
</evidence>
<gene>
    <name evidence="11" type="ORF">GCM10023337_04730</name>
</gene>
<evidence type="ECO:0000256" key="5">
    <source>
        <dbReference type="ARBA" id="ARBA00023136"/>
    </source>
</evidence>
<evidence type="ECO:0000256" key="3">
    <source>
        <dbReference type="ARBA" id="ARBA00022692"/>
    </source>
</evidence>
<feature type="domain" description="Ancillary SecYEG translocon subunit/Cell division coordinator CpoB TPR" evidence="10">
    <location>
        <begin position="15"/>
        <end position="210"/>
    </location>
</feature>
<dbReference type="InterPro" id="IPR011990">
    <property type="entry name" value="TPR-like_helical_dom_sf"/>
</dbReference>
<dbReference type="RefSeq" id="WP_345369338.1">
    <property type="nucleotide sequence ID" value="NZ_BAABKD010000002.1"/>
</dbReference>
<dbReference type="PANTHER" id="PTHR38035">
    <property type="entry name" value="UPF0070 PROTEIN YFGM"/>
    <property type="match status" value="1"/>
</dbReference>
<evidence type="ECO:0000256" key="6">
    <source>
        <dbReference type="ARBA" id="ARBA00023186"/>
    </source>
</evidence>
<comment type="subcellular location">
    <subcellularLocation>
        <location evidence="1">Cell membrane</location>
        <topology evidence="1">Single-pass type II membrane protein</topology>
    </subcellularLocation>
</comment>
<protein>
    <recommendedName>
        <fullName evidence="8">Ancillary SecYEG translocon subunit</fullName>
    </recommendedName>
</protein>
<evidence type="ECO:0000313" key="11">
    <source>
        <dbReference type="EMBL" id="GAA5085721.1"/>
    </source>
</evidence>
<evidence type="ECO:0000256" key="8">
    <source>
        <dbReference type="ARBA" id="ARBA00024235"/>
    </source>
</evidence>